<comment type="caution">
    <text evidence="1">The sequence shown here is derived from an EMBL/GenBank/DDBJ whole genome shotgun (WGS) entry which is preliminary data.</text>
</comment>
<reference evidence="1 2" key="1">
    <citation type="submission" date="2019-03" db="EMBL/GenBank/DDBJ databases">
        <title>Single cell metagenomics reveals metabolic interactions within the superorganism composed of flagellate Streblomastix strix and complex community of Bacteroidetes bacteria on its surface.</title>
        <authorList>
            <person name="Treitli S.C."/>
            <person name="Kolisko M."/>
            <person name="Husnik F."/>
            <person name="Keeling P."/>
            <person name="Hampl V."/>
        </authorList>
    </citation>
    <scope>NUCLEOTIDE SEQUENCE [LARGE SCALE GENOMIC DNA]</scope>
    <source>
        <strain evidence="1">ST1C</strain>
    </source>
</reference>
<accession>A0A5J4WVD9</accession>
<dbReference type="AlphaFoldDB" id="A0A5J4WVD9"/>
<protein>
    <submittedName>
        <fullName evidence="1">Uncharacterized protein</fullName>
    </submittedName>
</protein>
<evidence type="ECO:0000313" key="1">
    <source>
        <dbReference type="EMBL" id="KAA6398315.1"/>
    </source>
</evidence>
<name>A0A5J4WVD9_9EUKA</name>
<organism evidence="1 2">
    <name type="scientific">Streblomastix strix</name>
    <dbReference type="NCBI Taxonomy" id="222440"/>
    <lineage>
        <taxon>Eukaryota</taxon>
        <taxon>Metamonada</taxon>
        <taxon>Preaxostyla</taxon>
        <taxon>Oxymonadida</taxon>
        <taxon>Streblomastigidae</taxon>
        <taxon>Streblomastix</taxon>
    </lineage>
</organism>
<evidence type="ECO:0000313" key="2">
    <source>
        <dbReference type="Proteomes" id="UP000324800"/>
    </source>
</evidence>
<gene>
    <name evidence="1" type="ORF">EZS28_006162</name>
</gene>
<proteinExistence type="predicted"/>
<dbReference type="Proteomes" id="UP000324800">
    <property type="component" value="Unassembled WGS sequence"/>
</dbReference>
<dbReference type="EMBL" id="SNRW01000984">
    <property type="protein sequence ID" value="KAA6398315.1"/>
    <property type="molecule type" value="Genomic_DNA"/>
</dbReference>
<sequence>MARSAAAGRCRNVFCCSSHRTTDLSLLRNRIQACIFSVGLQMALVFFCETAWKITMGPETANHLSKGCGVVHPIKT</sequence>